<dbReference type="SMART" id="SM01117">
    <property type="entry name" value="Cyt-b5"/>
    <property type="match status" value="1"/>
</dbReference>
<dbReference type="SUPFAM" id="SSF55856">
    <property type="entry name" value="Cytochrome b5-like heme/steroid binding domain"/>
    <property type="match status" value="1"/>
</dbReference>
<name>A0ABR4JRP7_9EURO</name>
<keyword evidence="8" id="KW-1185">Reference proteome</keyword>
<organism evidence="7 8">
    <name type="scientific">Aspergillus pseudoustus</name>
    <dbReference type="NCBI Taxonomy" id="1810923"/>
    <lineage>
        <taxon>Eukaryota</taxon>
        <taxon>Fungi</taxon>
        <taxon>Dikarya</taxon>
        <taxon>Ascomycota</taxon>
        <taxon>Pezizomycotina</taxon>
        <taxon>Eurotiomycetes</taxon>
        <taxon>Eurotiomycetidae</taxon>
        <taxon>Eurotiales</taxon>
        <taxon>Aspergillaceae</taxon>
        <taxon>Aspergillus</taxon>
        <taxon>Aspergillus subgen. Nidulantes</taxon>
    </lineage>
</organism>
<proteinExistence type="inferred from homology"/>
<evidence type="ECO:0000256" key="1">
    <source>
        <dbReference type="ARBA" id="ARBA00022617"/>
    </source>
</evidence>
<evidence type="ECO:0000313" key="8">
    <source>
        <dbReference type="Proteomes" id="UP001610446"/>
    </source>
</evidence>
<evidence type="ECO:0000313" key="7">
    <source>
        <dbReference type="EMBL" id="KAL2842686.1"/>
    </source>
</evidence>
<comment type="similarity">
    <text evidence="4 5">Belongs to the cytochrome b5 family.</text>
</comment>
<dbReference type="PANTHER" id="PTHR19359">
    <property type="entry name" value="CYTOCHROME B5"/>
    <property type="match status" value="1"/>
</dbReference>
<keyword evidence="3 5" id="KW-0408">Iron</keyword>
<keyword evidence="2 5" id="KW-0479">Metal-binding</keyword>
<evidence type="ECO:0000256" key="2">
    <source>
        <dbReference type="ARBA" id="ARBA00022723"/>
    </source>
</evidence>
<dbReference type="PROSITE" id="PS50255">
    <property type="entry name" value="CYTOCHROME_B5_2"/>
    <property type="match status" value="1"/>
</dbReference>
<dbReference type="InterPro" id="IPR050668">
    <property type="entry name" value="Cytochrome_b5"/>
</dbReference>
<dbReference type="Proteomes" id="UP001610446">
    <property type="component" value="Unassembled WGS sequence"/>
</dbReference>
<dbReference type="EMBL" id="JBFXLU010000097">
    <property type="protein sequence ID" value="KAL2842686.1"/>
    <property type="molecule type" value="Genomic_DNA"/>
</dbReference>
<evidence type="ECO:0000256" key="3">
    <source>
        <dbReference type="ARBA" id="ARBA00023004"/>
    </source>
</evidence>
<evidence type="ECO:0000256" key="4">
    <source>
        <dbReference type="ARBA" id="ARBA00038168"/>
    </source>
</evidence>
<dbReference type="InterPro" id="IPR001199">
    <property type="entry name" value="Cyt_B5-like_heme/steroid-bd"/>
</dbReference>
<dbReference type="PRINTS" id="PR00363">
    <property type="entry name" value="CYTOCHROMEB5"/>
</dbReference>
<evidence type="ECO:0000256" key="5">
    <source>
        <dbReference type="RuleBase" id="RU362121"/>
    </source>
</evidence>
<evidence type="ECO:0000259" key="6">
    <source>
        <dbReference type="PROSITE" id="PS50255"/>
    </source>
</evidence>
<keyword evidence="1 5" id="KW-0349">Heme</keyword>
<dbReference type="Pfam" id="PF00173">
    <property type="entry name" value="Cyt-b5"/>
    <property type="match status" value="1"/>
</dbReference>
<dbReference type="InterPro" id="IPR036400">
    <property type="entry name" value="Cyt_B5-like_heme/steroid_sf"/>
</dbReference>
<dbReference type="PROSITE" id="PS00191">
    <property type="entry name" value="CYTOCHROME_B5_1"/>
    <property type="match status" value="1"/>
</dbReference>
<accession>A0ABR4JRP7</accession>
<dbReference type="InterPro" id="IPR018506">
    <property type="entry name" value="Cyt_B5_heme-BS"/>
</dbReference>
<protein>
    <submittedName>
        <fullName evidence="7">Cytochrome b5-like heme/steroid binding domain-containing protein</fullName>
    </submittedName>
</protein>
<comment type="caution">
    <text evidence="7">The sequence shown here is derived from an EMBL/GenBank/DDBJ whole genome shotgun (WGS) entry which is preliminary data.</text>
</comment>
<dbReference type="Gene3D" id="3.10.120.10">
    <property type="entry name" value="Cytochrome b5-like heme/steroid binding domain"/>
    <property type="match status" value="1"/>
</dbReference>
<gene>
    <name evidence="7" type="ORF">BJY01DRAFT_235898</name>
</gene>
<reference evidence="7 8" key="1">
    <citation type="submission" date="2024-07" db="EMBL/GenBank/DDBJ databases">
        <title>Section-level genome sequencing and comparative genomics of Aspergillus sections Usti and Cavernicolus.</title>
        <authorList>
            <consortium name="Lawrence Berkeley National Laboratory"/>
            <person name="Nybo J.L."/>
            <person name="Vesth T.C."/>
            <person name="Theobald S."/>
            <person name="Frisvad J.C."/>
            <person name="Larsen T.O."/>
            <person name="Kjaerboelling I."/>
            <person name="Rothschild-Mancinelli K."/>
            <person name="Lyhne E.K."/>
            <person name="Kogle M.E."/>
            <person name="Barry K."/>
            <person name="Clum A."/>
            <person name="Na H."/>
            <person name="Ledsgaard L."/>
            <person name="Lin J."/>
            <person name="Lipzen A."/>
            <person name="Kuo A."/>
            <person name="Riley R."/>
            <person name="Mondo S."/>
            <person name="Labutti K."/>
            <person name="Haridas S."/>
            <person name="Pangalinan J."/>
            <person name="Salamov A.A."/>
            <person name="Simmons B.A."/>
            <person name="Magnuson J.K."/>
            <person name="Chen J."/>
            <person name="Drula E."/>
            <person name="Henrissat B."/>
            <person name="Wiebenga A."/>
            <person name="Lubbers R.J."/>
            <person name="Gomes A.C."/>
            <person name="Makela M.R."/>
            <person name="Stajich J."/>
            <person name="Grigoriev I.V."/>
            <person name="Mortensen U.H."/>
            <person name="De Vries R.P."/>
            <person name="Baker S.E."/>
            <person name="Andersen M.R."/>
        </authorList>
    </citation>
    <scope>NUCLEOTIDE SEQUENCE [LARGE SCALE GENOMIC DNA]</scope>
    <source>
        <strain evidence="7 8">CBS 123904</strain>
    </source>
</reference>
<feature type="domain" description="Cytochrome b5 heme-binding" evidence="6">
    <location>
        <begin position="8"/>
        <end position="84"/>
    </location>
</feature>
<sequence length="89" mass="10079">MSVRIIPTKRLTYEEVERHASAKDLFVIVHDRVYDITDFLEEHPGGTDVLLELGGLDATKAFEEVDHSADARELLKSLQVGVLHTYVRC</sequence>